<dbReference type="SUPFAM" id="SSF47226">
    <property type="entry name" value="Histidine-containing phosphotransfer domain, HPT domain"/>
    <property type="match status" value="1"/>
</dbReference>
<dbReference type="RefSeq" id="WP_153822732.1">
    <property type="nucleotide sequence ID" value="NZ_WJIE01000009.1"/>
</dbReference>
<evidence type="ECO:0000259" key="2">
    <source>
        <dbReference type="PROSITE" id="PS50894"/>
    </source>
</evidence>
<protein>
    <recommendedName>
        <fullName evidence="2">HPt domain-containing protein</fullName>
    </recommendedName>
</protein>
<dbReference type="SMART" id="SM00073">
    <property type="entry name" value="HPT"/>
    <property type="match status" value="1"/>
</dbReference>
<keyword evidence="1" id="KW-0597">Phosphoprotein</keyword>
<feature type="domain" description="HPt" evidence="2">
    <location>
        <begin position="13"/>
        <end position="115"/>
    </location>
</feature>
<feature type="modified residue" description="Phosphohistidine" evidence="1">
    <location>
        <position position="55"/>
    </location>
</feature>
<evidence type="ECO:0000313" key="4">
    <source>
        <dbReference type="Proteomes" id="UP000440224"/>
    </source>
</evidence>
<comment type="caution">
    <text evidence="3">The sequence shown here is derived from an EMBL/GenBank/DDBJ whole genome shotgun (WGS) entry which is preliminary data.</text>
</comment>
<dbReference type="OrthoDB" id="5521283at2"/>
<sequence>MAQTKDDEIRAALLELRKEYLAELPELLRELAEIVAAAKEGSRQDAMRAAVSRAHALRGTAGSYRFQEISDAAGLVEDGLLGIQGGWLSAEQAWPEIERALAAARAACDRAVVDLLS</sequence>
<dbReference type="AlphaFoldDB" id="A0A6N7PVA5"/>
<dbReference type="Proteomes" id="UP000440224">
    <property type="component" value="Unassembled WGS sequence"/>
</dbReference>
<dbReference type="PROSITE" id="PS50894">
    <property type="entry name" value="HPT"/>
    <property type="match status" value="1"/>
</dbReference>
<dbReference type="GO" id="GO:0004672">
    <property type="term" value="F:protein kinase activity"/>
    <property type="evidence" value="ECO:0007669"/>
    <property type="project" value="UniProtKB-ARBA"/>
</dbReference>
<keyword evidence="4" id="KW-1185">Reference proteome</keyword>
<dbReference type="InterPro" id="IPR036641">
    <property type="entry name" value="HPT_dom_sf"/>
</dbReference>
<dbReference type="InterPro" id="IPR008207">
    <property type="entry name" value="Sig_transdc_His_kin_Hpt_dom"/>
</dbReference>
<evidence type="ECO:0000313" key="3">
    <source>
        <dbReference type="EMBL" id="MRG95923.1"/>
    </source>
</evidence>
<evidence type="ECO:0000256" key="1">
    <source>
        <dbReference type="PROSITE-ProRule" id="PRU00110"/>
    </source>
</evidence>
<organism evidence="3 4">
    <name type="scientific">Polyangium spumosum</name>
    <dbReference type="NCBI Taxonomy" id="889282"/>
    <lineage>
        <taxon>Bacteria</taxon>
        <taxon>Pseudomonadati</taxon>
        <taxon>Myxococcota</taxon>
        <taxon>Polyangia</taxon>
        <taxon>Polyangiales</taxon>
        <taxon>Polyangiaceae</taxon>
        <taxon>Polyangium</taxon>
    </lineage>
</organism>
<reference evidence="3 4" key="1">
    <citation type="submission" date="2019-10" db="EMBL/GenBank/DDBJ databases">
        <title>A soil myxobacterium in the family Polyangiaceae.</title>
        <authorList>
            <person name="Li Y."/>
            <person name="Wang J."/>
        </authorList>
    </citation>
    <scope>NUCLEOTIDE SEQUENCE [LARGE SCALE GENOMIC DNA]</scope>
    <source>
        <strain evidence="3 4">DSM 14734</strain>
    </source>
</reference>
<proteinExistence type="predicted"/>
<name>A0A6N7PVA5_9BACT</name>
<accession>A0A6N7PVA5</accession>
<dbReference type="GO" id="GO:0000160">
    <property type="term" value="P:phosphorelay signal transduction system"/>
    <property type="evidence" value="ECO:0007669"/>
    <property type="project" value="InterPro"/>
</dbReference>
<gene>
    <name evidence="3" type="ORF">GF068_28975</name>
</gene>
<dbReference type="Gene3D" id="1.20.120.160">
    <property type="entry name" value="HPT domain"/>
    <property type="match status" value="1"/>
</dbReference>
<dbReference type="Pfam" id="PF01627">
    <property type="entry name" value="Hpt"/>
    <property type="match status" value="1"/>
</dbReference>
<dbReference type="EMBL" id="WJIE01000009">
    <property type="protein sequence ID" value="MRG95923.1"/>
    <property type="molecule type" value="Genomic_DNA"/>
</dbReference>